<evidence type="ECO:0000313" key="3">
    <source>
        <dbReference type="EMBL" id="BCR06131.1"/>
    </source>
</evidence>
<dbReference type="NCBIfam" id="TIGR00277">
    <property type="entry name" value="HDIG"/>
    <property type="match status" value="1"/>
</dbReference>
<dbReference type="PANTHER" id="PTHR43155:SF2">
    <property type="entry name" value="CYCLIC DI-GMP PHOSPHODIESTERASE PA4108"/>
    <property type="match status" value="1"/>
</dbReference>
<dbReference type="CDD" id="cd00077">
    <property type="entry name" value="HDc"/>
    <property type="match status" value="1"/>
</dbReference>
<reference evidence="3 4" key="2">
    <citation type="journal article" date="2021" name="Int. J. Syst. Evol. Microbiol.">
        <title>Isolation and Polyphasic Characterization of Desulfuromonas versatilis sp. Nov., an Electrogenic Bacteria Capable of Versatile Metabolism Isolated from a Graphene Oxide-Reducing Enrichment Culture.</title>
        <authorList>
            <person name="Xie L."/>
            <person name="Yoshida N."/>
            <person name="Ishii S."/>
            <person name="Meng L."/>
        </authorList>
    </citation>
    <scope>NUCLEOTIDE SEQUENCE [LARGE SCALE GENOMIC DNA]</scope>
    <source>
        <strain evidence="3 4">NIT-T3</strain>
    </source>
</reference>
<dbReference type="InterPro" id="IPR006674">
    <property type="entry name" value="HD_domain"/>
</dbReference>
<dbReference type="Proteomes" id="UP001319827">
    <property type="component" value="Chromosome"/>
</dbReference>
<sequence>MVQAMAGAYKGLRLYPLQHPAIERLLEGLLNSLVPLFAEERPVRMGLLEGVLFLEDQLFSEGSPAAEELARLLQMLELEGLEFHPNIGIGELRSFLGILKDGGGKGETFQDTLTDRGIHNIRACLPQSTEEDEEDQAPRKVYGRALKVVDKIFQDMRLGKIPSSTEARRVVKSMVKLTLADPHALFALSMLRDYDNYTFNHSVNVSVIALAVGRACGLDEEQLRTLGLGGLLHDLGKLIIDRRIITKPGRLTDEEFAEIRKHPQSGAIIVRQMEGISQEVIDIVLCHHLRYDRKGYPEDARGRSISPLADMAAIADTYDAMTTLRSYQHPMTPRKATARLRELGGTVLHPRYVELMINALGPYPVGSLVRLDSNEIGLVIRVDTRQPDTIDLKVLFDGDGERLAEPVVRHLPGSQSKRIIAEVDPFSRGIEVGEFF</sequence>
<organism evidence="3 4">
    <name type="scientific">Desulfuromonas versatilis</name>
    <dbReference type="NCBI Taxonomy" id="2802975"/>
    <lineage>
        <taxon>Bacteria</taxon>
        <taxon>Pseudomonadati</taxon>
        <taxon>Thermodesulfobacteriota</taxon>
        <taxon>Desulfuromonadia</taxon>
        <taxon>Desulfuromonadales</taxon>
        <taxon>Desulfuromonadaceae</taxon>
        <taxon>Desulfuromonas</taxon>
    </lineage>
</organism>
<dbReference type="SMART" id="SM00471">
    <property type="entry name" value="HDc"/>
    <property type="match status" value="1"/>
</dbReference>
<dbReference type="PANTHER" id="PTHR43155">
    <property type="entry name" value="CYCLIC DI-GMP PHOSPHODIESTERASE PA4108-RELATED"/>
    <property type="match status" value="1"/>
</dbReference>
<dbReference type="InterPro" id="IPR006675">
    <property type="entry name" value="HDIG_dom"/>
</dbReference>
<dbReference type="SUPFAM" id="SSF109604">
    <property type="entry name" value="HD-domain/PDEase-like"/>
    <property type="match status" value="1"/>
</dbReference>
<evidence type="ECO:0000313" key="4">
    <source>
        <dbReference type="Proteomes" id="UP001319827"/>
    </source>
</evidence>
<proteinExistence type="predicted"/>
<accession>A0ABN6E520</accession>
<reference evidence="3 4" key="1">
    <citation type="journal article" date="2016" name="C (Basel)">
        <title>Selective Growth of and Electricity Production by Marine Exoelectrogenic Bacteria in Self-Aggregated Hydrogel of Microbially Reduced Graphene Oxide.</title>
        <authorList>
            <person name="Yoshida N."/>
            <person name="Goto Y."/>
            <person name="Miyata Y."/>
        </authorList>
    </citation>
    <scope>NUCLEOTIDE SEQUENCE [LARGE SCALE GENOMIC DNA]</scope>
    <source>
        <strain evidence="3 4">NIT-T3</strain>
    </source>
</reference>
<gene>
    <name evidence="3" type="ORF">DESUT3_32000</name>
</gene>
<feature type="domain" description="HD" evidence="1">
    <location>
        <begin position="198"/>
        <end position="321"/>
    </location>
</feature>
<dbReference type="Pfam" id="PF13487">
    <property type="entry name" value="HD_5"/>
    <property type="match status" value="1"/>
</dbReference>
<dbReference type="PROSITE" id="PS51831">
    <property type="entry name" value="HD"/>
    <property type="match status" value="1"/>
</dbReference>
<dbReference type="InterPro" id="IPR003607">
    <property type="entry name" value="HD/PDEase_dom"/>
</dbReference>
<dbReference type="EMBL" id="AP024355">
    <property type="protein sequence ID" value="BCR06131.1"/>
    <property type="molecule type" value="Genomic_DNA"/>
</dbReference>
<dbReference type="PROSITE" id="PS51832">
    <property type="entry name" value="HD_GYP"/>
    <property type="match status" value="1"/>
</dbReference>
<dbReference type="InterPro" id="IPR037522">
    <property type="entry name" value="HD_GYP_dom"/>
</dbReference>
<keyword evidence="4" id="KW-1185">Reference proteome</keyword>
<evidence type="ECO:0000259" key="1">
    <source>
        <dbReference type="PROSITE" id="PS51831"/>
    </source>
</evidence>
<dbReference type="Gene3D" id="1.10.3210.10">
    <property type="entry name" value="Hypothetical protein af1432"/>
    <property type="match status" value="1"/>
</dbReference>
<evidence type="ECO:0000259" key="2">
    <source>
        <dbReference type="PROSITE" id="PS51832"/>
    </source>
</evidence>
<name>A0ABN6E520_9BACT</name>
<feature type="domain" description="HD-GYP" evidence="2">
    <location>
        <begin position="177"/>
        <end position="372"/>
    </location>
</feature>
<protein>
    <submittedName>
        <fullName evidence="3">Cyclic diguanylate phosphodiesterase</fullName>
    </submittedName>
</protein>